<dbReference type="SUPFAM" id="SSF46785">
    <property type="entry name" value="Winged helix' DNA-binding domain"/>
    <property type="match status" value="1"/>
</dbReference>
<protein>
    <submittedName>
        <fullName evidence="4">DEP domain-containing protein 7</fullName>
    </submittedName>
</protein>
<dbReference type="SMART" id="SM00049">
    <property type="entry name" value="DEP"/>
    <property type="match status" value="1"/>
</dbReference>
<accession>A0A6P7U7Z7</accession>
<feature type="compositionally biased region" description="Basic and acidic residues" evidence="1">
    <location>
        <begin position="160"/>
        <end position="170"/>
    </location>
</feature>
<feature type="compositionally biased region" description="Low complexity" evidence="1">
    <location>
        <begin position="136"/>
        <end position="155"/>
    </location>
</feature>
<dbReference type="RefSeq" id="XP_029657126.1">
    <property type="nucleotide sequence ID" value="XM_029801266.2"/>
</dbReference>
<dbReference type="Gene3D" id="1.10.10.10">
    <property type="entry name" value="Winged helix-like DNA-binding domain superfamily/Winged helix DNA-binding domain"/>
    <property type="match status" value="1"/>
</dbReference>
<evidence type="ECO:0000256" key="1">
    <source>
        <dbReference type="SAM" id="MobiDB-lite"/>
    </source>
</evidence>
<feature type="domain" description="DEP" evidence="2">
    <location>
        <begin position="41"/>
        <end position="135"/>
    </location>
</feature>
<feature type="region of interest" description="Disordered" evidence="1">
    <location>
        <begin position="136"/>
        <end position="170"/>
    </location>
</feature>
<keyword evidence="3" id="KW-1185">Reference proteome</keyword>
<evidence type="ECO:0000259" key="2">
    <source>
        <dbReference type="SMART" id="SM00049"/>
    </source>
</evidence>
<dbReference type="Proteomes" id="UP000515154">
    <property type="component" value="Linkage group LG2"/>
</dbReference>
<evidence type="ECO:0000313" key="4">
    <source>
        <dbReference type="RefSeq" id="XP_029657126.1"/>
    </source>
</evidence>
<organism evidence="3 4">
    <name type="scientific">Octopus sinensis</name>
    <name type="common">East Asian common octopus</name>
    <dbReference type="NCBI Taxonomy" id="2607531"/>
    <lineage>
        <taxon>Eukaryota</taxon>
        <taxon>Metazoa</taxon>
        <taxon>Spiralia</taxon>
        <taxon>Lophotrochozoa</taxon>
        <taxon>Mollusca</taxon>
        <taxon>Cephalopoda</taxon>
        <taxon>Coleoidea</taxon>
        <taxon>Octopodiformes</taxon>
        <taxon>Octopoda</taxon>
        <taxon>Incirrata</taxon>
        <taxon>Octopodidae</taxon>
        <taxon>Octopus</taxon>
    </lineage>
</organism>
<gene>
    <name evidence="4" type="primary">LOC115231190</name>
</gene>
<dbReference type="PANTHER" id="PTHR16206">
    <property type="entry name" value="DEP DOMAIN-CONTAINING"/>
    <property type="match status" value="1"/>
</dbReference>
<dbReference type="AlphaFoldDB" id="A0A6P7U7Z7"/>
<dbReference type="KEGG" id="osn:115231190"/>
<dbReference type="GO" id="GO:0035556">
    <property type="term" value="P:intracellular signal transduction"/>
    <property type="evidence" value="ECO:0007669"/>
    <property type="project" value="InterPro"/>
</dbReference>
<proteinExistence type="predicted"/>
<dbReference type="InterPro" id="IPR036390">
    <property type="entry name" value="WH_DNA-bd_sf"/>
</dbReference>
<dbReference type="InterPro" id="IPR000591">
    <property type="entry name" value="DEP_dom"/>
</dbReference>
<sequence length="536" mass="61631">MQQQPIYPKLTRFERGLPLRESRTYAPFRATQIWNSIVAYLKENVEVKRRRHIMKYYNSCFTGCSAVDTVYAYLTTDKEVFSGNISRDKAVKVCQTILDKKIFEAVPVFVRNSYINSSKKPIFEDSNSKLYRFVQNTSSPTTTSQQNDSISSIEGIELEENNKSMETDPISRRISLDPSLIFHSRNADEPTTPQPLMRVRSTGSIQLFQSTPITKKQESTLSVGLKDDVLRQVSLCELLRLLDIHILDGFLAHLHMEDGSRQNGWTNYGLSYATCASPMFGKRSHDPFLTAAVDCLATSTQDLPGLRKEGFCVPLSLEEKQHIFEIAVNHYKNLDEPLLSSWDLDFHLSIRNMILNGFEEKAKHAFHLYSLILPRFQKEKLIRILNFIQIVTHDEELQQCSQMYSTHPVIRVFTDSILRHPLMAHELAVIVVSFFLDNYGLLSDPPPKYIQDNVNHILSEIEAGKHVPYQPPRFSQPVSVVEYEQVGQECTNSSLVLMMNSIIDNVQLSLKEKKSKLKHFQKHHPELYKKHFANML</sequence>
<evidence type="ECO:0000313" key="3">
    <source>
        <dbReference type="Proteomes" id="UP000515154"/>
    </source>
</evidence>
<dbReference type="PANTHER" id="PTHR16206:SF19">
    <property type="entry name" value="DEP DOMAIN-CONTAINING PROTEIN"/>
    <property type="match status" value="1"/>
</dbReference>
<dbReference type="Pfam" id="PF00610">
    <property type="entry name" value="DEP"/>
    <property type="match status" value="1"/>
</dbReference>
<name>A0A6P7U7Z7_9MOLL</name>
<reference evidence="4" key="1">
    <citation type="submission" date="2025-08" db="UniProtKB">
        <authorList>
            <consortium name="RefSeq"/>
        </authorList>
    </citation>
    <scope>IDENTIFICATION</scope>
</reference>
<dbReference type="InterPro" id="IPR036388">
    <property type="entry name" value="WH-like_DNA-bd_sf"/>
</dbReference>